<evidence type="ECO:0000256" key="2">
    <source>
        <dbReference type="SAM" id="MobiDB-lite"/>
    </source>
</evidence>
<dbReference type="SUPFAM" id="SSF48452">
    <property type="entry name" value="TPR-like"/>
    <property type="match status" value="1"/>
</dbReference>
<proteinExistence type="predicted"/>
<feature type="compositionally biased region" description="Basic and acidic residues" evidence="2">
    <location>
        <begin position="71"/>
        <end position="80"/>
    </location>
</feature>
<dbReference type="GO" id="GO:0005829">
    <property type="term" value="C:cytosol"/>
    <property type="evidence" value="ECO:0007669"/>
    <property type="project" value="TreeGrafter"/>
</dbReference>
<dbReference type="PANTHER" id="PTHR46512:SF1">
    <property type="entry name" value="PEPTIDYLPROLYL ISOMERASE"/>
    <property type="match status" value="1"/>
</dbReference>
<name>G0UCL5_TRYVY</name>
<feature type="coiled-coil region" evidence="1">
    <location>
        <begin position="331"/>
        <end position="358"/>
    </location>
</feature>
<dbReference type="AlphaFoldDB" id="G0UCL5"/>
<dbReference type="EMBL" id="HE573027">
    <property type="protein sequence ID" value="CCC53575.1"/>
    <property type="molecule type" value="Genomic_DNA"/>
</dbReference>
<sequence>MSSEPCAASECLRAKAVKYVLIPSDDAAELVEHTHTGGDDEILRASITRHFRRQLLSQDQKREMAKYLVQKTKENQRSDSESSTTTPASNQQQEDLISDYLDQTSFEIVPIIMPVRDNGFVGTSLYVDDSGRFKDLPLNSRASKIAQRDIRGDAFLLSNHDDPALDEWCRVDCTLADCENFIENPPNTQYCTSDKQQMASMTIQREKETKRISAQDVEQAKKAKDDGNRYFSKGELSSAASAYSEVVDLTEGRRDLLPNEKEVTSLRVAALLNRSLCYHRLGKNDDAARDARVALQLDSQNLKAHHRLSAALCGSRDYDAADAALAEYKRCGAAESDVQALERAIKEGRRQFAHEQKQRYAKLFA</sequence>
<reference evidence="3" key="1">
    <citation type="journal article" date="2012" name="Proc. Natl. Acad. Sci. U.S.A.">
        <title>Antigenic diversity is generated by distinct evolutionary mechanisms in African trypanosome species.</title>
        <authorList>
            <person name="Jackson A.P."/>
            <person name="Berry A."/>
            <person name="Aslett M."/>
            <person name="Allison H.C."/>
            <person name="Burton P."/>
            <person name="Vavrova-Anderson J."/>
            <person name="Brown R."/>
            <person name="Browne H."/>
            <person name="Corton N."/>
            <person name="Hauser H."/>
            <person name="Gamble J."/>
            <person name="Gilderthorp R."/>
            <person name="Marcello L."/>
            <person name="McQuillan J."/>
            <person name="Otto T.D."/>
            <person name="Quail M.A."/>
            <person name="Sanders M.J."/>
            <person name="van Tonder A."/>
            <person name="Ginger M.L."/>
            <person name="Field M.C."/>
            <person name="Barry J.D."/>
            <person name="Hertz-Fowler C."/>
            <person name="Berriman M."/>
        </authorList>
    </citation>
    <scope>NUCLEOTIDE SEQUENCE</scope>
    <source>
        <strain evidence="3">Y486</strain>
    </source>
</reference>
<dbReference type="PANTHER" id="PTHR46512">
    <property type="entry name" value="PEPTIDYLPROLYL ISOMERASE"/>
    <property type="match status" value="1"/>
</dbReference>
<dbReference type="InterPro" id="IPR050754">
    <property type="entry name" value="FKBP4/5/8-like"/>
</dbReference>
<organism evidence="3">
    <name type="scientific">Trypanosoma vivax (strain Y486)</name>
    <dbReference type="NCBI Taxonomy" id="1055687"/>
    <lineage>
        <taxon>Eukaryota</taxon>
        <taxon>Discoba</taxon>
        <taxon>Euglenozoa</taxon>
        <taxon>Kinetoplastea</taxon>
        <taxon>Metakinetoplastina</taxon>
        <taxon>Trypanosomatida</taxon>
        <taxon>Trypanosomatidae</taxon>
        <taxon>Trypanosoma</taxon>
        <taxon>Duttonella</taxon>
    </lineage>
</organism>
<dbReference type="GO" id="GO:0012505">
    <property type="term" value="C:endomembrane system"/>
    <property type="evidence" value="ECO:0007669"/>
    <property type="project" value="TreeGrafter"/>
</dbReference>
<feature type="region of interest" description="Disordered" evidence="2">
    <location>
        <begin position="71"/>
        <end position="94"/>
    </location>
</feature>
<protein>
    <submittedName>
        <fullName evidence="3">Uncharacterized protein</fullName>
    </submittedName>
</protein>
<dbReference type="Gene3D" id="1.25.40.10">
    <property type="entry name" value="Tetratricopeptide repeat domain"/>
    <property type="match status" value="1"/>
</dbReference>
<dbReference type="GO" id="GO:0016020">
    <property type="term" value="C:membrane"/>
    <property type="evidence" value="ECO:0007669"/>
    <property type="project" value="TreeGrafter"/>
</dbReference>
<gene>
    <name evidence="3" type="ORF">TVY486_1110590</name>
</gene>
<dbReference type="VEuPathDB" id="TriTrypDB:TvY486_1110590"/>
<dbReference type="OMA" id="ADCENFI"/>
<dbReference type="GO" id="GO:0044183">
    <property type="term" value="F:protein folding chaperone"/>
    <property type="evidence" value="ECO:0007669"/>
    <property type="project" value="TreeGrafter"/>
</dbReference>
<dbReference type="InterPro" id="IPR011990">
    <property type="entry name" value="TPR-like_helical_dom_sf"/>
</dbReference>
<feature type="compositionally biased region" description="Polar residues" evidence="2">
    <location>
        <begin position="81"/>
        <end position="94"/>
    </location>
</feature>
<accession>G0UCL5</accession>
<evidence type="ECO:0000256" key="1">
    <source>
        <dbReference type="SAM" id="Coils"/>
    </source>
</evidence>
<keyword evidence="1" id="KW-0175">Coiled coil</keyword>
<dbReference type="GO" id="GO:0005740">
    <property type="term" value="C:mitochondrial envelope"/>
    <property type="evidence" value="ECO:0007669"/>
    <property type="project" value="TreeGrafter"/>
</dbReference>
<evidence type="ECO:0000313" key="3">
    <source>
        <dbReference type="EMBL" id="CCC53575.1"/>
    </source>
</evidence>